<dbReference type="RefSeq" id="WP_232879144.1">
    <property type="nucleotide sequence ID" value="NZ_JAJSOJ010000096.1"/>
</dbReference>
<dbReference type="SUPFAM" id="SSF49265">
    <property type="entry name" value="Fibronectin type III"/>
    <property type="match status" value="1"/>
</dbReference>
<keyword evidence="3" id="KW-1185">Reference proteome</keyword>
<name>A0ABS8VX27_9PROT</name>
<dbReference type="Proteomes" id="UP001521074">
    <property type="component" value="Unassembled WGS sequence"/>
</dbReference>
<evidence type="ECO:0000259" key="1">
    <source>
        <dbReference type="PROSITE" id="PS50853"/>
    </source>
</evidence>
<organism evidence="2 3">
    <name type="scientific">Acetobacter sicerae</name>
    <dbReference type="NCBI Taxonomy" id="85325"/>
    <lineage>
        <taxon>Bacteria</taxon>
        <taxon>Pseudomonadati</taxon>
        <taxon>Pseudomonadota</taxon>
        <taxon>Alphaproteobacteria</taxon>
        <taxon>Acetobacterales</taxon>
        <taxon>Acetobacteraceae</taxon>
        <taxon>Acetobacter</taxon>
    </lineage>
</organism>
<accession>A0ABS8VX27</accession>
<feature type="domain" description="Fibronectin type-III" evidence="1">
    <location>
        <begin position="328"/>
        <end position="424"/>
    </location>
</feature>
<gene>
    <name evidence="2" type="ORF">LWC05_16775</name>
</gene>
<dbReference type="InterPro" id="IPR036116">
    <property type="entry name" value="FN3_sf"/>
</dbReference>
<dbReference type="Gene3D" id="2.60.40.10">
    <property type="entry name" value="Immunoglobulins"/>
    <property type="match status" value="1"/>
</dbReference>
<sequence>MSWTQTSDTKVTAAIAAVGAGATLTDGWIDLTGGVWSGTNIASDTNTGDYYLASTKQGSPWSTGQLLRPASEDAINQRITFQVCLNTAQTYYAMLRANRATASGNAFLVSIDYMSDKKFAIHGFALVAGKLTQIVGQDLATQPAAGDVVTVDIQLTQATTTTSELVVSVTNAAGAVLGSYDSGPANARVNSSALQNVAGSIGMCAYSGSVGNAAGLKEVTVYSGDAAPSTATKYTVAPASATVQTGASTEVTFTLDAAAAKDITITPGDGGAGGSWSAATLKIAAGDLSGTLKYTAGSTAESVTLTGTNDGSLTDGSAKLTVQTAATAPGAPSFTLTVGNGQIVVKVTAPSSNGGSAITGYPLYVGTSAGGEAATPVTTLTAAGSYTLTGLNNGTPVYVKVGATNAIGTTVAAEQTATPVAPSPTGTLVTVDSPAFLFSPGNWYGDTGRGGSAARYTWNVGAYFVFTFTAAATGASAVLHTGPAGTGAYLYLAVNGIFSSVQAGGDITIPNIVAGATNTVFAIMYLTPQSARWAKGANSLAITGVTLDAGSSAGVSVAGTKGWVKIIGDSITEGINTGGSNKPDFSGAYTYSVLQALRAKGYEVCVSVCGYSGYLDTGDSTADVPPYYYVSGSSNGSGGTYDDTKSRWNKIDAGVSALDSAGQLSAYGDVGTPPVATLVNYLTNEALGKLS</sequence>
<dbReference type="EMBL" id="JAJSOJ010000096">
    <property type="protein sequence ID" value="MCE0745525.1"/>
    <property type="molecule type" value="Genomic_DNA"/>
</dbReference>
<proteinExistence type="predicted"/>
<reference evidence="2 3" key="1">
    <citation type="submission" date="2021-12" db="EMBL/GenBank/DDBJ databases">
        <title>Genome sequence of Acetobacter sicerae DmPark20a_162.</title>
        <authorList>
            <person name="Chaston J.M."/>
        </authorList>
    </citation>
    <scope>NUCLEOTIDE SEQUENCE [LARGE SCALE GENOMIC DNA]</scope>
    <source>
        <strain evidence="2 3">DmPark20a_162</strain>
    </source>
</reference>
<feature type="non-terminal residue" evidence="2">
    <location>
        <position position="691"/>
    </location>
</feature>
<protein>
    <recommendedName>
        <fullName evidence="1">Fibronectin type-III domain-containing protein</fullName>
    </recommendedName>
</protein>
<dbReference type="InterPro" id="IPR013783">
    <property type="entry name" value="Ig-like_fold"/>
</dbReference>
<dbReference type="PROSITE" id="PS50853">
    <property type="entry name" value="FN3"/>
    <property type="match status" value="1"/>
</dbReference>
<comment type="caution">
    <text evidence="2">The sequence shown here is derived from an EMBL/GenBank/DDBJ whole genome shotgun (WGS) entry which is preliminary data.</text>
</comment>
<dbReference type="CDD" id="cd00063">
    <property type="entry name" value="FN3"/>
    <property type="match status" value="1"/>
</dbReference>
<dbReference type="InterPro" id="IPR003961">
    <property type="entry name" value="FN3_dom"/>
</dbReference>
<evidence type="ECO:0000313" key="2">
    <source>
        <dbReference type="EMBL" id="MCE0745525.1"/>
    </source>
</evidence>
<evidence type="ECO:0000313" key="3">
    <source>
        <dbReference type="Proteomes" id="UP001521074"/>
    </source>
</evidence>